<feature type="compositionally biased region" description="Basic and acidic residues" evidence="1">
    <location>
        <begin position="471"/>
        <end position="490"/>
    </location>
</feature>
<protein>
    <submittedName>
        <fullName evidence="2">Uncharacterized protein</fullName>
    </submittedName>
</protein>
<feature type="region of interest" description="Disordered" evidence="1">
    <location>
        <begin position="223"/>
        <end position="243"/>
    </location>
</feature>
<feature type="compositionally biased region" description="Basic and acidic residues" evidence="1">
    <location>
        <begin position="25"/>
        <end position="35"/>
    </location>
</feature>
<feature type="region of interest" description="Disordered" evidence="1">
    <location>
        <begin position="1"/>
        <end position="35"/>
    </location>
</feature>
<sequence>MKTSRRLTNKKRQQGCKNKLSILNGEEKESSYPDSHDLAHVDSFANWPDIHSQKTNLSAMHQSKKVSEPNPCHNFEEPTKKATMHESPLSALIAAVNKEFTECEEKGTVSKAEQKEVDAIEDPMTAEMIIHDISRPVHISARNLHLRLENTIHPETLLHQNALSDEESTPDILESTIDLRSQSWVWDHLEESPVAPTPAADQEKSAAILDSCGSIQTVSFGIGSPPKKDFESKGVLSRTETSRNKKLLSSKRFSLWSRRWHDSGQVQSKSKGRRLSTAIAALCRPRSKTKREDTVTSSEKSKESSSTDQTSNRKDLKNLQREPAKVVSSLSVAHRKKDYSFQMSDPLKNKKLLPSECPRQNRGRSMLATPIRSMTQRNRSLSQVTGLSRPRSFYRDNSLAYTAGRNNEAFETGKLVEDKSGFNGTWNDWSQRLVAATAVCWDPRPIPSEITTTKAVTTCRRVAYEPPGTKAEVRDEHCEQEQKSECKDDNYSSSGAMGNSLSSSGEIEYEMNGTWKDFWEKAPSVLQAMENEIHILCGFADASVCYNESQHKGRYRYACSVVQAE</sequence>
<dbReference type="EMBL" id="OU594957">
    <property type="protein sequence ID" value="CAG9282283.1"/>
    <property type="molecule type" value="Genomic_DNA"/>
</dbReference>
<gene>
    <name evidence="2" type="ORF">PTTT1_LOCUS19129</name>
</gene>
<feature type="region of interest" description="Disordered" evidence="1">
    <location>
        <begin position="470"/>
        <end position="503"/>
    </location>
</feature>
<evidence type="ECO:0000313" key="2">
    <source>
        <dbReference type="EMBL" id="CAG9282283.1"/>
    </source>
</evidence>
<feature type="compositionally biased region" description="Basic and acidic residues" evidence="1">
    <location>
        <begin position="290"/>
        <end position="324"/>
    </location>
</feature>
<name>A0A8J9TBC9_PHATR</name>
<dbReference type="Proteomes" id="UP000836788">
    <property type="component" value="Chromosome 16"/>
</dbReference>
<accession>A0A8J9TBC9</accession>
<organism evidence="2">
    <name type="scientific">Phaeodactylum tricornutum</name>
    <name type="common">Diatom</name>
    <dbReference type="NCBI Taxonomy" id="2850"/>
    <lineage>
        <taxon>Eukaryota</taxon>
        <taxon>Sar</taxon>
        <taxon>Stramenopiles</taxon>
        <taxon>Ochrophyta</taxon>
        <taxon>Bacillariophyta</taxon>
        <taxon>Bacillariophyceae</taxon>
        <taxon>Bacillariophycidae</taxon>
        <taxon>Naviculales</taxon>
        <taxon>Phaeodactylaceae</taxon>
        <taxon>Phaeodactylum</taxon>
    </lineage>
</organism>
<dbReference type="AlphaFoldDB" id="A0A8J9TBC9"/>
<feature type="compositionally biased region" description="Low complexity" evidence="1">
    <location>
        <begin position="492"/>
        <end position="503"/>
    </location>
</feature>
<feature type="region of interest" description="Disordered" evidence="1">
    <location>
        <begin position="282"/>
        <end position="331"/>
    </location>
</feature>
<proteinExistence type="predicted"/>
<evidence type="ECO:0000256" key="1">
    <source>
        <dbReference type="SAM" id="MobiDB-lite"/>
    </source>
</evidence>
<feature type="compositionally biased region" description="Basic residues" evidence="1">
    <location>
        <begin position="1"/>
        <end position="14"/>
    </location>
</feature>
<reference evidence="2" key="1">
    <citation type="submission" date="2022-02" db="EMBL/GenBank/DDBJ databases">
        <authorList>
            <person name="Giguere J D."/>
        </authorList>
    </citation>
    <scope>NUCLEOTIDE SEQUENCE</scope>
    <source>
        <strain evidence="2">CCAP 1055/1</strain>
    </source>
</reference>